<feature type="binding site" evidence="3">
    <location>
        <position position="145"/>
    </location>
    <ligand>
        <name>Zn(2+)</name>
        <dbReference type="ChEBI" id="CHEBI:29105"/>
    </ligand>
</feature>
<dbReference type="SUPFAM" id="SSF52467">
    <property type="entry name" value="DHS-like NAD/FAD-binding domain"/>
    <property type="match status" value="1"/>
</dbReference>
<comment type="subcellular location">
    <subcellularLocation>
        <location evidence="3">Mitochondrion</location>
    </subcellularLocation>
</comment>
<sequence>MILGRAMRHITILTGAGISAESGVPTFRDANGLWHNHKIEDVASYDGYVRNPSLVQSFYNARRRALLDPAVQPNAAHFSLAKLQREFKGKVCLVTQNVDNLHERAGSANVLHMHGELFKVHCKNTQQVYKWEGDIDIVKDRCACCDEVGTLRPHIVWFGEMPLHMDDIAAEMVETDLFVSIGTSGVVYPAAGFVREARQYGALTLELNLECSDATAFNTSLQGKATELVPKWVDSVLDGSFTI</sequence>
<dbReference type="Gene3D" id="3.40.50.1220">
    <property type="entry name" value="TPP-binding domain"/>
    <property type="match status" value="1"/>
</dbReference>
<protein>
    <recommendedName>
        <fullName evidence="3">NAD-dependent protein deacylase</fullName>
        <ecNumber evidence="3">2.3.1.-</ecNumber>
    </recommendedName>
    <alternativeName>
        <fullName evidence="3">Regulatory protein SIR2 homolog 5</fullName>
    </alternativeName>
</protein>
<dbReference type="EC" id="2.3.1.-" evidence="3"/>
<keyword evidence="3" id="KW-0496">Mitochondrion</keyword>
<comment type="function">
    <text evidence="3">NAD-dependent lysine demalonylase, desuccinylase and deglutarylase that specifically removes malonyl, succinyl and glutaryl groups on target proteins. Has weak NAD-dependent protein deacetylase activity; however this activity may not be physiologically relevant in vivo.</text>
</comment>
<dbReference type="InterPro" id="IPR027546">
    <property type="entry name" value="Sirtuin_class_III"/>
</dbReference>
<feature type="binding site" evidence="3">
    <location>
        <position position="225"/>
    </location>
    <ligand>
        <name>NAD(+)</name>
        <dbReference type="ChEBI" id="CHEBI:57540"/>
    </ligand>
</feature>
<reference evidence="6 7" key="1">
    <citation type="submission" date="2020-08" db="EMBL/GenBank/DDBJ databases">
        <authorList>
            <person name="Newling K."/>
            <person name="Davey J."/>
            <person name="Forrester S."/>
        </authorList>
    </citation>
    <scope>NUCLEOTIDE SEQUENCE [LARGE SCALE GENOMIC DNA]</scope>
    <source>
        <strain evidence="7">Crithidia deanei Carvalho (ATCC PRA-265)</strain>
    </source>
</reference>
<gene>
    <name evidence="6" type="ORF">ADEAN_000245400</name>
</gene>
<feature type="active site" description="Proton acceptor" evidence="3">
    <location>
        <position position="114"/>
    </location>
</feature>
<comment type="catalytic activity">
    <reaction evidence="3">
        <text>N(6)-malonyl-L-lysyl-[protein] + NAD(+) + H2O = 2''-O-malonyl-ADP-D-ribose + nicotinamide + L-lysyl-[protein]</text>
        <dbReference type="Rhea" id="RHEA:47672"/>
        <dbReference type="Rhea" id="RHEA-COMP:9752"/>
        <dbReference type="Rhea" id="RHEA-COMP:11878"/>
        <dbReference type="ChEBI" id="CHEBI:15377"/>
        <dbReference type="ChEBI" id="CHEBI:17154"/>
        <dbReference type="ChEBI" id="CHEBI:29969"/>
        <dbReference type="ChEBI" id="CHEBI:57540"/>
        <dbReference type="ChEBI" id="CHEBI:87831"/>
        <dbReference type="ChEBI" id="CHEBI:87833"/>
    </reaction>
</comment>
<dbReference type="InterPro" id="IPR026591">
    <property type="entry name" value="Sirtuin_cat_small_dom_sf"/>
</dbReference>
<dbReference type="InterPro" id="IPR026590">
    <property type="entry name" value="Ssirtuin_cat_dom"/>
</dbReference>
<dbReference type="InterPro" id="IPR029035">
    <property type="entry name" value="DHS-like_NAD/FAD-binding_dom"/>
</dbReference>
<dbReference type="PROSITE" id="PS50305">
    <property type="entry name" value="SIRTUIN"/>
    <property type="match status" value="1"/>
</dbReference>
<feature type="binding site" evidence="3">
    <location>
        <begin position="182"/>
        <end position="184"/>
    </location>
    <ligand>
        <name>NAD(+)</name>
        <dbReference type="ChEBI" id="CHEBI:57540"/>
    </ligand>
</feature>
<comment type="catalytic activity">
    <reaction evidence="3">
        <text>N(6)-glutaryl-L-lysyl-[protein] + NAD(+) + H2O = 2''-O-glutaryl-ADP-D-ribose + nicotinamide + L-lysyl-[protein]</text>
        <dbReference type="Rhea" id="RHEA:47664"/>
        <dbReference type="Rhea" id="RHEA-COMP:9752"/>
        <dbReference type="Rhea" id="RHEA-COMP:11875"/>
        <dbReference type="ChEBI" id="CHEBI:15377"/>
        <dbReference type="ChEBI" id="CHEBI:17154"/>
        <dbReference type="ChEBI" id="CHEBI:29969"/>
        <dbReference type="ChEBI" id="CHEBI:57540"/>
        <dbReference type="ChEBI" id="CHEBI:87828"/>
        <dbReference type="ChEBI" id="CHEBI:87829"/>
    </reaction>
</comment>
<dbReference type="PANTHER" id="PTHR11085:SF4">
    <property type="entry name" value="NAD-DEPENDENT PROTEIN DEACYLASE"/>
    <property type="match status" value="1"/>
</dbReference>
<comment type="similarity">
    <text evidence="3">Belongs to the sirtuin family. Class III subfamily.</text>
</comment>
<comment type="cofactor">
    <cofactor evidence="3">
        <name>Zn(2+)</name>
        <dbReference type="ChEBI" id="CHEBI:29105"/>
    </cofactor>
    <text evidence="3">Binds 1 zinc ion per subunit.</text>
</comment>
<evidence type="ECO:0000313" key="6">
    <source>
        <dbReference type="EMBL" id="CAD2215001.1"/>
    </source>
</evidence>
<keyword evidence="3" id="KW-0862">Zinc</keyword>
<evidence type="ECO:0000256" key="4">
    <source>
        <dbReference type="PROSITE-ProRule" id="PRU00236"/>
    </source>
</evidence>
<keyword evidence="2 3" id="KW-0520">NAD</keyword>
<dbReference type="InterPro" id="IPR050134">
    <property type="entry name" value="NAD-dep_sirtuin_deacylases"/>
</dbReference>
<keyword evidence="1 3" id="KW-0808">Transferase</keyword>
<feature type="domain" description="Deacetylase sirtuin-type" evidence="5">
    <location>
        <begin position="1"/>
        <end position="243"/>
    </location>
</feature>
<comment type="domain">
    <text evidence="3">In contrast to class I sirtuins, class III sirtuins have only weak deacetylase activity. Difference in substrate specificity is probably due to a larger hydrophobic pocket with 2 residues (Tyr-59 and Arg-62) that bind to malonylated and succinylated substrates and define the specificity.</text>
</comment>
<dbReference type="HAMAP" id="MF_01121">
    <property type="entry name" value="Sirtuin_ClassIII"/>
    <property type="match status" value="1"/>
</dbReference>
<organism evidence="6 7">
    <name type="scientific">Angomonas deanei</name>
    <dbReference type="NCBI Taxonomy" id="59799"/>
    <lineage>
        <taxon>Eukaryota</taxon>
        <taxon>Discoba</taxon>
        <taxon>Euglenozoa</taxon>
        <taxon>Kinetoplastea</taxon>
        <taxon>Metakinetoplastina</taxon>
        <taxon>Trypanosomatida</taxon>
        <taxon>Trypanosomatidae</taxon>
        <taxon>Strigomonadinae</taxon>
        <taxon>Angomonas</taxon>
    </lineage>
</organism>
<dbReference type="Pfam" id="PF02146">
    <property type="entry name" value="SIR2"/>
    <property type="match status" value="1"/>
</dbReference>
<dbReference type="InterPro" id="IPR003000">
    <property type="entry name" value="Sirtuin"/>
</dbReference>
<dbReference type="CDD" id="cd01412">
    <property type="entry name" value="SIRT5_Af1_CobB"/>
    <property type="match status" value="1"/>
</dbReference>
<evidence type="ECO:0000256" key="1">
    <source>
        <dbReference type="ARBA" id="ARBA00022679"/>
    </source>
</evidence>
<dbReference type="GO" id="GO:0008270">
    <property type="term" value="F:zinc ion binding"/>
    <property type="evidence" value="ECO:0007669"/>
    <property type="project" value="UniProtKB-UniRule"/>
</dbReference>
<proteinExistence type="inferred from homology"/>
<dbReference type="GO" id="GO:0036055">
    <property type="term" value="F:protein-succinyllysine desuccinylase activity"/>
    <property type="evidence" value="ECO:0007669"/>
    <property type="project" value="UniProtKB-UniRule"/>
</dbReference>
<evidence type="ECO:0000313" key="7">
    <source>
        <dbReference type="Proteomes" id="UP000515908"/>
    </source>
</evidence>
<dbReference type="PANTHER" id="PTHR11085">
    <property type="entry name" value="NAD-DEPENDENT PROTEIN DEACYLASE SIRTUIN-5, MITOCHONDRIAL-RELATED"/>
    <property type="match status" value="1"/>
</dbReference>
<evidence type="ECO:0000256" key="3">
    <source>
        <dbReference type="HAMAP-Rule" id="MF_03160"/>
    </source>
</evidence>
<dbReference type="GO" id="GO:0005739">
    <property type="term" value="C:mitochondrion"/>
    <property type="evidence" value="ECO:0007669"/>
    <property type="project" value="UniProtKB-SubCell"/>
</dbReference>
<dbReference type="NCBIfam" id="NF001755">
    <property type="entry name" value="PRK00481.1-5"/>
    <property type="match status" value="1"/>
</dbReference>
<evidence type="ECO:0000259" key="5">
    <source>
        <dbReference type="PROSITE" id="PS50305"/>
    </source>
</evidence>
<dbReference type="GO" id="GO:0070403">
    <property type="term" value="F:NAD+ binding"/>
    <property type="evidence" value="ECO:0007669"/>
    <property type="project" value="UniProtKB-UniRule"/>
</dbReference>
<feature type="binding site" evidence="3">
    <location>
        <begin position="15"/>
        <end position="34"/>
    </location>
    <ligand>
        <name>NAD(+)</name>
        <dbReference type="ChEBI" id="CHEBI:57540"/>
    </ligand>
</feature>
<feature type="binding site" evidence="3">
    <location>
        <begin position="96"/>
        <end position="99"/>
    </location>
    <ligand>
        <name>NAD(+)</name>
        <dbReference type="ChEBI" id="CHEBI:57540"/>
    </ligand>
</feature>
<dbReference type="EMBL" id="LR877148">
    <property type="protein sequence ID" value="CAD2215001.1"/>
    <property type="molecule type" value="Genomic_DNA"/>
</dbReference>
<dbReference type="VEuPathDB" id="TriTrypDB:ADEAN_000245400"/>
<dbReference type="AlphaFoldDB" id="A0A7G2C7I8"/>
<accession>A0A7G2C7I8</accession>
<keyword evidence="7" id="KW-1185">Reference proteome</keyword>
<comment type="caution">
    <text evidence="3 4">Lacks conserved residue(s) required for the propagation of feature annotation.</text>
</comment>
<feature type="binding site" evidence="3">
    <location>
        <position position="122"/>
    </location>
    <ligand>
        <name>Zn(2+)</name>
        <dbReference type="ChEBI" id="CHEBI:29105"/>
    </ligand>
</feature>
<keyword evidence="3" id="KW-0479">Metal-binding</keyword>
<feature type="binding site" evidence="3">
    <location>
        <position position="62"/>
    </location>
    <ligand>
        <name>substrate</name>
    </ligand>
</feature>
<dbReference type="GO" id="GO:0036054">
    <property type="term" value="F:protein-malonyllysine demalonylase activity"/>
    <property type="evidence" value="ECO:0007669"/>
    <property type="project" value="UniProtKB-UniRule"/>
</dbReference>
<comment type="catalytic activity">
    <reaction evidence="3">
        <text>N(6)-succinyl-L-lysyl-[protein] + NAD(+) + H2O = 2''-O-succinyl-ADP-D-ribose + nicotinamide + L-lysyl-[protein]</text>
        <dbReference type="Rhea" id="RHEA:47668"/>
        <dbReference type="Rhea" id="RHEA-COMP:9752"/>
        <dbReference type="Rhea" id="RHEA-COMP:11877"/>
        <dbReference type="ChEBI" id="CHEBI:15377"/>
        <dbReference type="ChEBI" id="CHEBI:17154"/>
        <dbReference type="ChEBI" id="CHEBI:29969"/>
        <dbReference type="ChEBI" id="CHEBI:57540"/>
        <dbReference type="ChEBI" id="CHEBI:87830"/>
        <dbReference type="ChEBI" id="CHEBI:87832"/>
    </reaction>
</comment>
<feature type="binding site" evidence="3">
    <location>
        <begin position="208"/>
        <end position="210"/>
    </location>
    <ligand>
        <name>NAD(+)</name>
        <dbReference type="ChEBI" id="CHEBI:57540"/>
    </ligand>
</feature>
<dbReference type="Proteomes" id="UP000515908">
    <property type="component" value="Chromosome 04"/>
</dbReference>
<name>A0A7G2C7I8_9TRYP</name>
<dbReference type="Gene3D" id="3.30.1600.10">
    <property type="entry name" value="SIR2/SIRT2 'Small Domain"/>
    <property type="match status" value="1"/>
</dbReference>
<dbReference type="GO" id="GO:0017136">
    <property type="term" value="F:histone deacetylase activity, NAD-dependent"/>
    <property type="evidence" value="ECO:0007669"/>
    <property type="project" value="TreeGrafter"/>
</dbReference>
<evidence type="ECO:0000256" key="2">
    <source>
        <dbReference type="ARBA" id="ARBA00023027"/>
    </source>
</evidence>
<feature type="binding site" evidence="3">
    <location>
        <position position="59"/>
    </location>
    <ligand>
        <name>substrate</name>
    </ligand>
</feature>